<protein>
    <submittedName>
        <fullName evidence="4">Retrovirus-related Pol polyprotein from transposon TNT 1-94</fullName>
    </submittedName>
</protein>
<evidence type="ECO:0000256" key="1">
    <source>
        <dbReference type="SAM" id="Coils"/>
    </source>
</evidence>
<comment type="caution">
    <text evidence="4">The sequence shown here is derived from an EMBL/GenBank/DDBJ whole genome shotgun (WGS) entry which is preliminary data.</text>
</comment>
<feature type="coiled-coil region" evidence="1">
    <location>
        <begin position="742"/>
        <end position="786"/>
    </location>
</feature>
<dbReference type="Pfam" id="PF25597">
    <property type="entry name" value="SH3_retrovirus"/>
    <property type="match status" value="1"/>
</dbReference>
<evidence type="ECO:0000259" key="3">
    <source>
        <dbReference type="Pfam" id="PF25597"/>
    </source>
</evidence>
<dbReference type="AlphaFoldDB" id="A0A6L2P0J9"/>
<organism evidence="4">
    <name type="scientific">Tanacetum cinerariifolium</name>
    <name type="common">Dalmatian daisy</name>
    <name type="synonym">Chrysanthemum cinerariifolium</name>
    <dbReference type="NCBI Taxonomy" id="118510"/>
    <lineage>
        <taxon>Eukaryota</taxon>
        <taxon>Viridiplantae</taxon>
        <taxon>Streptophyta</taxon>
        <taxon>Embryophyta</taxon>
        <taxon>Tracheophyta</taxon>
        <taxon>Spermatophyta</taxon>
        <taxon>Magnoliopsida</taxon>
        <taxon>eudicotyledons</taxon>
        <taxon>Gunneridae</taxon>
        <taxon>Pentapetalae</taxon>
        <taxon>asterids</taxon>
        <taxon>campanulids</taxon>
        <taxon>Asterales</taxon>
        <taxon>Asteraceae</taxon>
        <taxon>Asteroideae</taxon>
        <taxon>Anthemideae</taxon>
        <taxon>Anthemidinae</taxon>
        <taxon>Tanacetum</taxon>
    </lineage>
</organism>
<name>A0A6L2P0J9_TANCI</name>
<sequence>MINLSPQMMNGSPNDGPSVGKADAMYGQWVDITMKKVYKLLSMIDNDEMKHVLDYTHVDLHYVEDQKKNLKKTEKSPDVPKPYFDKKTDSSTEQLLLTLMEEAAIKKSLSKLKAQSPLKPTPKKTPMILKPFKESKYCRFIDHHSDHYEFYPGDHLGNFDEKVDDEFFLGYSLVAKAFRVFNIRRQEIEETVHVTFSEDDEVVSQSSTKCDAINFNENTSFPDDEFLKPKSKVTQCLSNTKYFPYLLEYENTTPSESPIFRIGSHQDLFGLCSLHGIYGVKAMNFLIMFLADMISNSPYVSVLAEAEYVVVARCYAQILWIKSQLANYDVLYDKVPIFGDNTSAISISNNPVLHSRTKHIDIRCHFIKDHILKGDIELYFVPTDLQLADIFTKPLVESSFTRLVAKLVTTVIYVEYLKEFWYTTEPKAPTNLKSKMKIILPSSKPKYLYKVMFILPKKQVTETQHAEDTVATANATKSLVAFELVEEQVNQPLTADAEKVLNHNVEEEMKDTRLVSMGDVTFKQIMDEYDQKNKAAQDKAKSLYDTESEIKIIKSFQVVVASASLHFNLGSQRSFLDDLGVIDITPIDVKEGDASESGLHSMLDDDLESLTKEAPPINDENALVLHTSEAKSSEEDISRKKEIDDEPPAKKLKFLIPTTKIPSPTPLKTIKPESLSKPDTQTPLRDESKRKCIAIKELLKDIMPFKERGLVPKISSLKSFVIPEGPLSQENVMAQHKEMKRLADLKAKKEKSKKSLKKLLKNSSTIKAQKQKMAEHEAKRQKMFNEYNHQITHRVDQLPTTKISYRLSYSKEATMRITRANDSMNVTVYDRFRLKNLGFSEWLEVYYLASKSKVKSNDLLLQSLRAKFEWVLTQAKALGIPPPSEFSTFRLSVLVVNKKRKRSLEILKEVFVKKNVVVDGMYRNLVPPLGIEGKQGLVIKEPESGIFFYNGN</sequence>
<keyword evidence="1" id="KW-0175">Coiled coil</keyword>
<evidence type="ECO:0000256" key="2">
    <source>
        <dbReference type="SAM" id="MobiDB-lite"/>
    </source>
</evidence>
<feature type="domain" description="Retroviral polymerase SH3-like" evidence="3">
    <location>
        <begin position="152"/>
        <end position="206"/>
    </location>
</feature>
<gene>
    <name evidence="4" type="ORF">Tci_063834</name>
</gene>
<dbReference type="InterPro" id="IPR057670">
    <property type="entry name" value="SH3_retrovirus"/>
</dbReference>
<proteinExistence type="predicted"/>
<evidence type="ECO:0000313" key="4">
    <source>
        <dbReference type="EMBL" id="GEU91856.1"/>
    </source>
</evidence>
<dbReference type="PANTHER" id="PTHR11439">
    <property type="entry name" value="GAG-POL-RELATED RETROTRANSPOSON"/>
    <property type="match status" value="1"/>
</dbReference>
<accession>A0A6L2P0J9</accession>
<reference evidence="4" key="1">
    <citation type="journal article" date="2019" name="Sci. Rep.">
        <title>Draft genome of Tanacetum cinerariifolium, the natural source of mosquito coil.</title>
        <authorList>
            <person name="Yamashiro T."/>
            <person name="Shiraishi A."/>
            <person name="Satake H."/>
            <person name="Nakayama K."/>
        </authorList>
    </citation>
    <scope>NUCLEOTIDE SEQUENCE</scope>
</reference>
<dbReference type="CDD" id="cd09272">
    <property type="entry name" value="RNase_HI_RT_Ty1"/>
    <property type="match status" value="1"/>
</dbReference>
<dbReference type="PANTHER" id="PTHR11439:SF483">
    <property type="entry name" value="PEPTIDE SYNTHASE GLIP-LIKE, PUTATIVE (AFU_ORTHOLOGUE AFUA_3G12920)-RELATED"/>
    <property type="match status" value="1"/>
</dbReference>
<feature type="region of interest" description="Disordered" evidence="2">
    <location>
        <begin position="663"/>
        <end position="686"/>
    </location>
</feature>
<dbReference type="EMBL" id="BKCJ010010498">
    <property type="protein sequence ID" value="GEU91856.1"/>
    <property type="molecule type" value="Genomic_DNA"/>
</dbReference>